<dbReference type="EMBL" id="ML119666">
    <property type="protein sequence ID" value="RPA83131.1"/>
    <property type="molecule type" value="Genomic_DNA"/>
</dbReference>
<name>A0A3N4IG27_ASCIM</name>
<proteinExistence type="predicted"/>
<keyword evidence="4" id="KW-1185">Reference proteome</keyword>
<accession>A0A3N4IG27</accession>
<gene>
    <name evidence="3" type="ORF">BJ508DRAFT_304867</name>
</gene>
<keyword evidence="1" id="KW-0175">Coiled coil</keyword>
<feature type="region of interest" description="Disordered" evidence="2">
    <location>
        <begin position="1"/>
        <end position="23"/>
    </location>
</feature>
<feature type="coiled-coil region" evidence="1">
    <location>
        <begin position="203"/>
        <end position="230"/>
    </location>
</feature>
<evidence type="ECO:0000313" key="4">
    <source>
        <dbReference type="Proteomes" id="UP000275078"/>
    </source>
</evidence>
<reference evidence="3 4" key="1">
    <citation type="journal article" date="2018" name="Nat. Ecol. Evol.">
        <title>Pezizomycetes genomes reveal the molecular basis of ectomycorrhizal truffle lifestyle.</title>
        <authorList>
            <person name="Murat C."/>
            <person name="Payen T."/>
            <person name="Noel B."/>
            <person name="Kuo A."/>
            <person name="Morin E."/>
            <person name="Chen J."/>
            <person name="Kohler A."/>
            <person name="Krizsan K."/>
            <person name="Balestrini R."/>
            <person name="Da Silva C."/>
            <person name="Montanini B."/>
            <person name="Hainaut M."/>
            <person name="Levati E."/>
            <person name="Barry K.W."/>
            <person name="Belfiori B."/>
            <person name="Cichocki N."/>
            <person name="Clum A."/>
            <person name="Dockter R.B."/>
            <person name="Fauchery L."/>
            <person name="Guy J."/>
            <person name="Iotti M."/>
            <person name="Le Tacon F."/>
            <person name="Lindquist E.A."/>
            <person name="Lipzen A."/>
            <person name="Malagnac F."/>
            <person name="Mello A."/>
            <person name="Molinier V."/>
            <person name="Miyauchi S."/>
            <person name="Poulain J."/>
            <person name="Riccioni C."/>
            <person name="Rubini A."/>
            <person name="Sitrit Y."/>
            <person name="Splivallo R."/>
            <person name="Traeger S."/>
            <person name="Wang M."/>
            <person name="Zifcakova L."/>
            <person name="Wipf D."/>
            <person name="Zambonelli A."/>
            <person name="Paolocci F."/>
            <person name="Nowrousian M."/>
            <person name="Ottonello S."/>
            <person name="Baldrian P."/>
            <person name="Spatafora J.W."/>
            <person name="Henrissat B."/>
            <person name="Nagy L.G."/>
            <person name="Aury J.M."/>
            <person name="Wincker P."/>
            <person name="Grigoriev I.V."/>
            <person name="Bonfante P."/>
            <person name="Martin F.M."/>
        </authorList>
    </citation>
    <scope>NUCLEOTIDE SEQUENCE [LARGE SCALE GENOMIC DNA]</scope>
    <source>
        <strain evidence="3 4">RN42</strain>
    </source>
</reference>
<feature type="compositionally biased region" description="Low complexity" evidence="2">
    <location>
        <begin position="82"/>
        <end position="104"/>
    </location>
</feature>
<organism evidence="3 4">
    <name type="scientific">Ascobolus immersus RN42</name>
    <dbReference type="NCBI Taxonomy" id="1160509"/>
    <lineage>
        <taxon>Eukaryota</taxon>
        <taxon>Fungi</taxon>
        <taxon>Dikarya</taxon>
        <taxon>Ascomycota</taxon>
        <taxon>Pezizomycotina</taxon>
        <taxon>Pezizomycetes</taxon>
        <taxon>Pezizales</taxon>
        <taxon>Ascobolaceae</taxon>
        <taxon>Ascobolus</taxon>
    </lineage>
</organism>
<feature type="region of interest" description="Disordered" evidence="2">
    <location>
        <begin position="77"/>
        <end position="109"/>
    </location>
</feature>
<protein>
    <submittedName>
        <fullName evidence="3">Uncharacterized protein</fullName>
    </submittedName>
</protein>
<evidence type="ECO:0000256" key="1">
    <source>
        <dbReference type="SAM" id="Coils"/>
    </source>
</evidence>
<evidence type="ECO:0000313" key="3">
    <source>
        <dbReference type="EMBL" id="RPA83131.1"/>
    </source>
</evidence>
<dbReference type="Proteomes" id="UP000275078">
    <property type="component" value="Unassembled WGS sequence"/>
</dbReference>
<evidence type="ECO:0000256" key="2">
    <source>
        <dbReference type="SAM" id="MobiDB-lite"/>
    </source>
</evidence>
<sequence>MSNNDHSDYRRRRFENQTPNYNQLSQAAQQIVYDSSGLQNNTQQHYQNNTQQHHTTQGGTLYPSAHHNVALSNHYPQHHTLSPQASTPQQFPQQTSLQPQTSLPPQDPRMSQWRNALEREGFIQHANIYANPTQLEPLLSIPMANADFNDLLENVPGMNDLWEKINASLDSDSSMLEGQNQARVPTNIVPSQREIAEIRAAREANQTVAVDALRKELAQLEADLVGIRKVEKASEMHVQVGYGALAVSRNGSGREKLEKMLSKEFDVLKEAAENRAVRESQVLEIKKAIRRQLHYRA</sequence>
<dbReference type="AlphaFoldDB" id="A0A3N4IG27"/>